<reference evidence="3 4" key="1">
    <citation type="submission" date="2018-09" db="EMBL/GenBank/DDBJ databases">
        <title>Complete genome sequence of Cupriavidus oxalaticus T2, a bacterium capable of phenol tolerance and degradation.</title>
        <authorList>
            <person name="Yan J."/>
        </authorList>
    </citation>
    <scope>NUCLEOTIDE SEQUENCE [LARGE SCALE GENOMIC DNA]</scope>
    <source>
        <strain evidence="3 4">T2</strain>
        <plasmid evidence="3 4">unnamed1</plasmid>
    </source>
</reference>
<name>A0A5P3VRU9_9BURK</name>
<feature type="chain" id="PRO_5024842288" evidence="2">
    <location>
        <begin position="24"/>
        <end position="108"/>
    </location>
</feature>
<accession>A0A5P3VRU9</accession>
<dbReference type="AlphaFoldDB" id="A0A5P3VRU9"/>
<geneLocation type="plasmid" evidence="3">
    <name>unnamed1</name>
</geneLocation>
<evidence type="ECO:0000256" key="2">
    <source>
        <dbReference type="SAM" id="SignalP"/>
    </source>
</evidence>
<feature type="signal peptide" evidence="2">
    <location>
        <begin position="1"/>
        <end position="23"/>
    </location>
</feature>
<keyword evidence="3" id="KW-0614">Plasmid</keyword>
<evidence type="ECO:0000313" key="3">
    <source>
        <dbReference type="EMBL" id="QEZ48725.1"/>
    </source>
</evidence>
<evidence type="ECO:0000256" key="1">
    <source>
        <dbReference type="SAM" id="MobiDB-lite"/>
    </source>
</evidence>
<protein>
    <submittedName>
        <fullName evidence="3">Virulence factor</fullName>
    </submittedName>
</protein>
<gene>
    <name evidence="3" type="ORF">D2917_31060</name>
</gene>
<organism evidence="3 4">
    <name type="scientific">Cupriavidus oxalaticus</name>
    <dbReference type="NCBI Taxonomy" id="96344"/>
    <lineage>
        <taxon>Bacteria</taxon>
        <taxon>Pseudomonadati</taxon>
        <taxon>Pseudomonadota</taxon>
        <taxon>Betaproteobacteria</taxon>
        <taxon>Burkholderiales</taxon>
        <taxon>Burkholderiaceae</taxon>
        <taxon>Cupriavidus</taxon>
    </lineage>
</organism>
<feature type="region of interest" description="Disordered" evidence="1">
    <location>
        <begin position="85"/>
        <end position="108"/>
    </location>
</feature>
<sequence>MTRHRLLAGMCAASALLWGSAMARSELGPVIGAPSVVVGVPPYAAPPPIYVAPPPLYEPAPVYYGPPPTLVRPGVYFGQPRYHSYPPRRDYGPAPGHARGAGIGHGSR</sequence>
<dbReference type="Proteomes" id="UP000325743">
    <property type="component" value="Plasmid unnamed1"/>
</dbReference>
<keyword evidence="2" id="KW-0732">Signal</keyword>
<dbReference type="EMBL" id="CP032520">
    <property type="protein sequence ID" value="QEZ48725.1"/>
    <property type="molecule type" value="Genomic_DNA"/>
</dbReference>
<proteinExistence type="predicted"/>
<evidence type="ECO:0000313" key="4">
    <source>
        <dbReference type="Proteomes" id="UP000325743"/>
    </source>
</evidence>
<feature type="compositionally biased region" description="Gly residues" evidence="1">
    <location>
        <begin position="99"/>
        <end position="108"/>
    </location>
</feature>